<reference evidence="2" key="1">
    <citation type="journal article" date="2018" name="Genome Biol.">
        <title>SKESA: strategic k-mer extension for scrupulous assemblies.</title>
        <authorList>
            <person name="Souvorov A."/>
            <person name="Agarwala R."/>
            <person name="Lipman D.J."/>
        </authorList>
    </citation>
    <scope>NUCLEOTIDE SEQUENCE</scope>
    <source>
        <strain evidence="2">YDC697-2</strain>
    </source>
</reference>
<feature type="transmembrane region" description="Helical" evidence="1">
    <location>
        <begin position="20"/>
        <end position="38"/>
    </location>
</feature>
<dbReference type="RefSeq" id="WP_042318327.1">
    <property type="nucleotide sequence ID" value="NZ_CABMNX010000001.1"/>
</dbReference>
<keyword evidence="1" id="KW-0472">Membrane</keyword>
<evidence type="ECO:0000313" key="2">
    <source>
        <dbReference type="EMBL" id="HAT1584729.1"/>
    </source>
</evidence>
<reference evidence="2" key="2">
    <citation type="submission" date="2020-11" db="EMBL/GenBank/DDBJ databases">
        <authorList>
            <consortium name="NCBI Pathogen Detection Project"/>
        </authorList>
    </citation>
    <scope>NUCLEOTIDE SEQUENCE</scope>
    <source>
        <strain evidence="2">YDC697-2</strain>
    </source>
</reference>
<dbReference type="Proteomes" id="UP000864563">
    <property type="component" value="Unassembled WGS sequence"/>
</dbReference>
<accession>A0A8H9NSP3</accession>
<dbReference type="KEGG" id="cfar:CI104_15720"/>
<protein>
    <submittedName>
        <fullName evidence="2">Uncharacterized protein</fullName>
    </submittedName>
</protein>
<organism evidence="2">
    <name type="scientific">Citrobacter farmeri</name>
    <dbReference type="NCBI Taxonomy" id="67824"/>
    <lineage>
        <taxon>Bacteria</taxon>
        <taxon>Pseudomonadati</taxon>
        <taxon>Pseudomonadota</taxon>
        <taxon>Gammaproteobacteria</taxon>
        <taxon>Enterobacterales</taxon>
        <taxon>Enterobacteriaceae</taxon>
        <taxon>Citrobacter</taxon>
    </lineage>
</organism>
<keyword evidence="1" id="KW-0812">Transmembrane</keyword>
<evidence type="ECO:0000256" key="1">
    <source>
        <dbReference type="SAM" id="Phobius"/>
    </source>
</evidence>
<keyword evidence="1" id="KW-1133">Transmembrane helix</keyword>
<dbReference type="GeneID" id="92972772"/>
<sequence>MPYKHNLSEVLMMLFTNPPEAIRIIAVMAGGALARACLASSNSHLKRLGDLICCVLMYYPGATRGE</sequence>
<comment type="caution">
    <text evidence="2">The sequence shown here is derived from an EMBL/GenBank/DDBJ whole genome shotgun (WGS) entry which is preliminary data.</text>
</comment>
<dbReference type="AlphaFoldDB" id="A0A8H9NSP3"/>
<proteinExistence type="predicted"/>
<gene>
    <name evidence="2" type="ORF">I8Y00_001036</name>
</gene>
<dbReference type="EMBL" id="DACSDU010000003">
    <property type="protein sequence ID" value="HAT1584729.1"/>
    <property type="molecule type" value="Genomic_DNA"/>
</dbReference>
<name>A0A8H9NSP3_9ENTR</name>